<accession>A0A839Q459</accession>
<feature type="transmembrane region" description="Helical" evidence="1">
    <location>
        <begin position="12"/>
        <end position="34"/>
    </location>
</feature>
<keyword evidence="3" id="KW-1185">Reference proteome</keyword>
<keyword evidence="1" id="KW-1133">Transmembrane helix</keyword>
<evidence type="ECO:0000256" key="1">
    <source>
        <dbReference type="SAM" id="Phobius"/>
    </source>
</evidence>
<evidence type="ECO:0000313" key="3">
    <source>
        <dbReference type="Proteomes" id="UP000550501"/>
    </source>
</evidence>
<comment type="caution">
    <text evidence="2">The sequence shown here is derived from an EMBL/GenBank/DDBJ whole genome shotgun (WGS) entry which is preliminary data.</text>
</comment>
<dbReference type="EMBL" id="JACHVU010000004">
    <property type="protein sequence ID" value="MBB2990870.1"/>
    <property type="molecule type" value="Genomic_DNA"/>
</dbReference>
<reference evidence="2 3" key="1">
    <citation type="submission" date="2020-08" db="EMBL/GenBank/DDBJ databases">
        <title>The Agave Microbiome: Exploring the role of microbial communities in plant adaptations to desert environments.</title>
        <authorList>
            <person name="Partida-Martinez L.P."/>
        </authorList>
    </citation>
    <scope>NUCLEOTIDE SEQUENCE [LARGE SCALE GENOMIC DNA]</scope>
    <source>
        <strain evidence="2 3">AT2.18</strain>
    </source>
</reference>
<name>A0A839Q459_MYCIR</name>
<dbReference type="Proteomes" id="UP000550501">
    <property type="component" value="Unassembled WGS sequence"/>
</dbReference>
<feature type="transmembrane region" description="Helical" evidence="1">
    <location>
        <begin position="54"/>
        <end position="78"/>
    </location>
</feature>
<sequence>MAQRTSTPPRWATLTAFASLGLFAAAVVTIGVVLTGDDLTATLMDGRYPPGGSWTVRGLTILSIVLASAALAMFAAVGRRATAPIRLMSGALLVVGALVYIPVAGFTAFVAFH</sequence>
<feature type="transmembrane region" description="Helical" evidence="1">
    <location>
        <begin position="90"/>
        <end position="112"/>
    </location>
</feature>
<keyword evidence="1" id="KW-0472">Membrane</keyword>
<dbReference type="RefSeq" id="WP_183468119.1">
    <property type="nucleotide sequence ID" value="NZ_JACHVU010000004.1"/>
</dbReference>
<protein>
    <submittedName>
        <fullName evidence="2">Uncharacterized protein</fullName>
    </submittedName>
</protein>
<proteinExistence type="predicted"/>
<gene>
    <name evidence="2" type="ORF">FHR72_002343</name>
</gene>
<evidence type="ECO:0000313" key="2">
    <source>
        <dbReference type="EMBL" id="MBB2990870.1"/>
    </source>
</evidence>
<organism evidence="2 3">
    <name type="scientific">Mycolicibacterium iranicum</name>
    <name type="common">Mycobacterium iranicum</name>
    <dbReference type="NCBI Taxonomy" id="912594"/>
    <lineage>
        <taxon>Bacteria</taxon>
        <taxon>Bacillati</taxon>
        <taxon>Actinomycetota</taxon>
        <taxon>Actinomycetes</taxon>
        <taxon>Mycobacteriales</taxon>
        <taxon>Mycobacteriaceae</taxon>
        <taxon>Mycolicibacterium</taxon>
    </lineage>
</organism>
<dbReference type="AlphaFoldDB" id="A0A839Q459"/>
<keyword evidence="1" id="KW-0812">Transmembrane</keyword>